<dbReference type="Pfam" id="PF05488">
    <property type="entry name" value="PAAR_motif"/>
    <property type="match status" value="1"/>
</dbReference>
<evidence type="ECO:0000256" key="1">
    <source>
        <dbReference type="SAM" id="MobiDB-lite"/>
    </source>
</evidence>
<sequence length="87" mass="9279">MKGFAIHNAPTNHGGVIPSTQSSASQESKAFVRAGDKHFCPQCKCWSTVQASHSHVIFDGKPVAYVGDKLSCGAKILEQQTHVVGDN</sequence>
<proteinExistence type="predicted"/>
<feature type="compositionally biased region" description="Polar residues" evidence="1">
    <location>
        <begin position="18"/>
        <end position="28"/>
    </location>
</feature>
<dbReference type="CDD" id="cd14744">
    <property type="entry name" value="PAAR_CT_2"/>
    <property type="match status" value="1"/>
</dbReference>
<dbReference type="AlphaFoldDB" id="A0A1G6HIQ0"/>
<feature type="region of interest" description="Disordered" evidence="1">
    <location>
        <begin position="1"/>
        <end position="28"/>
    </location>
</feature>
<keyword evidence="3" id="KW-1185">Reference proteome</keyword>
<dbReference type="Proteomes" id="UP000242501">
    <property type="component" value="Unassembled WGS sequence"/>
</dbReference>
<dbReference type="OrthoDB" id="6659501at2"/>
<evidence type="ECO:0000313" key="2">
    <source>
        <dbReference type="EMBL" id="SDB94207.1"/>
    </source>
</evidence>
<gene>
    <name evidence="2" type="ORF">SAMN05421733_10654</name>
</gene>
<dbReference type="InterPro" id="IPR008727">
    <property type="entry name" value="PAAR_motif"/>
</dbReference>
<accession>A0A1G6HIQ0</accession>
<name>A0A1G6HIQ0_9GAMM</name>
<organism evidence="2 3">
    <name type="scientific">Acinetobacter boissieri</name>
    <dbReference type="NCBI Taxonomy" id="1219383"/>
    <lineage>
        <taxon>Bacteria</taxon>
        <taxon>Pseudomonadati</taxon>
        <taxon>Pseudomonadota</taxon>
        <taxon>Gammaproteobacteria</taxon>
        <taxon>Moraxellales</taxon>
        <taxon>Moraxellaceae</taxon>
        <taxon>Acinetobacter</taxon>
    </lineage>
</organism>
<reference evidence="3" key="1">
    <citation type="submission" date="2016-09" db="EMBL/GenBank/DDBJ databases">
        <authorList>
            <person name="Varghese N."/>
            <person name="Submissions S."/>
        </authorList>
    </citation>
    <scope>NUCLEOTIDE SEQUENCE [LARGE SCALE GENOMIC DNA]</scope>
    <source>
        <strain evidence="3">ANC 4422</strain>
    </source>
</reference>
<protein>
    <submittedName>
        <fullName evidence="2">Zn-binding Pro-Ala-Ala-Arg (PAAR) domain-containing protein, incolved in TypeVI secretion</fullName>
    </submittedName>
</protein>
<dbReference type="EMBL" id="FMYL01000006">
    <property type="protein sequence ID" value="SDB94207.1"/>
    <property type="molecule type" value="Genomic_DNA"/>
</dbReference>
<dbReference type="STRING" id="1219383.SAMN05421733_10654"/>
<evidence type="ECO:0000313" key="3">
    <source>
        <dbReference type="Proteomes" id="UP000242501"/>
    </source>
</evidence>
<dbReference type="Gene3D" id="2.60.200.60">
    <property type="match status" value="1"/>
</dbReference>